<evidence type="ECO:0000256" key="1">
    <source>
        <dbReference type="SAM" id="SignalP"/>
    </source>
</evidence>
<dbReference type="InterPro" id="IPR029044">
    <property type="entry name" value="Nucleotide-diphossugar_trans"/>
</dbReference>
<protein>
    <submittedName>
        <fullName evidence="2">Uncharacterized protein</fullName>
    </submittedName>
</protein>
<dbReference type="SUPFAM" id="SSF53448">
    <property type="entry name" value="Nucleotide-diphospho-sugar transferases"/>
    <property type="match status" value="1"/>
</dbReference>
<evidence type="ECO:0000313" key="2">
    <source>
        <dbReference type="EMBL" id="EWM26985.1"/>
    </source>
</evidence>
<feature type="chain" id="PRO_5004900926" evidence="1">
    <location>
        <begin position="21"/>
        <end position="294"/>
    </location>
</feature>
<comment type="caution">
    <text evidence="2">The sequence shown here is derived from an EMBL/GenBank/DDBJ whole genome shotgun (WGS) entry which is preliminary data.</text>
</comment>
<keyword evidence="1" id="KW-0732">Signal</keyword>
<gene>
    <name evidence="2" type="ORF">Naga_100127g20</name>
</gene>
<dbReference type="AlphaFoldDB" id="W7TIY9"/>
<feature type="signal peptide" evidence="1">
    <location>
        <begin position="1"/>
        <end position="20"/>
    </location>
</feature>
<sequence length="294" mass="33217">MKRYCEAALRAGLLLSVLLALPHIGQVSKCESGCQVGLKNPNRDSLVVVAAFFNVDLVQACLDSILRSSSGEPFPGDVVVVQQPSNHTEEMTQMIQERRKMDNGRAAGILHHILTEDTPLVGQLWAMPFAHNVVETSKYAITCISDGDVILFGDWLAEIRSILDGYPSVYWASVSLHPFNNINPDYISNGAEHADFIEAPTGMQMVCFRTPEFIRLYKSGTTIQDAHILEWIKSQGRRVVRTKRNHLVHMMWSVYEEKIPVHKDYLEYKNERAKSGNLWKSFKKAHDANMTIVF</sequence>
<dbReference type="EMBL" id="AZIL01000530">
    <property type="protein sequence ID" value="EWM26985.1"/>
    <property type="molecule type" value="Genomic_DNA"/>
</dbReference>
<proteinExistence type="predicted"/>
<keyword evidence="3" id="KW-1185">Reference proteome</keyword>
<name>W7TIY9_9STRA</name>
<evidence type="ECO:0000313" key="3">
    <source>
        <dbReference type="Proteomes" id="UP000019335"/>
    </source>
</evidence>
<reference evidence="2 3" key="1">
    <citation type="journal article" date="2014" name="Mol. Plant">
        <title>Chromosome Scale Genome Assembly and Transcriptome Profiling of Nannochloropsis gaditana in Nitrogen Depletion.</title>
        <authorList>
            <person name="Corteggiani Carpinelli E."/>
            <person name="Telatin A."/>
            <person name="Vitulo N."/>
            <person name="Forcato C."/>
            <person name="D'Angelo M."/>
            <person name="Schiavon R."/>
            <person name="Vezzi A."/>
            <person name="Giacometti G.M."/>
            <person name="Morosinotto T."/>
            <person name="Valle G."/>
        </authorList>
    </citation>
    <scope>NUCLEOTIDE SEQUENCE [LARGE SCALE GENOMIC DNA]</scope>
    <source>
        <strain evidence="2 3">B-31</strain>
    </source>
</reference>
<organism evidence="2 3">
    <name type="scientific">Nannochloropsis gaditana</name>
    <dbReference type="NCBI Taxonomy" id="72520"/>
    <lineage>
        <taxon>Eukaryota</taxon>
        <taxon>Sar</taxon>
        <taxon>Stramenopiles</taxon>
        <taxon>Ochrophyta</taxon>
        <taxon>Eustigmatophyceae</taxon>
        <taxon>Eustigmatales</taxon>
        <taxon>Monodopsidaceae</taxon>
        <taxon>Nannochloropsis</taxon>
    </lineage>
</organism>
<accession>W7TIY9</accession>
<dbReference type="Proteomes" id="UP000019335">
    <property type="component" value="Chromosome 7"/>
</dbReference>